<name>A0AAJ5K6B2_9DEIO</name>
<comment type="caution">
    <text evidence="3">The sequence shown here is derived from an EMBL/GenBank/DDBJ whole genome shotgun (WGS) entry which is preliminary data.</text>
</comment>
<dbReference type="EMBL" id="VBRC01000002">
    <property type="protein sequence ID" value="TLK30730.1"/>
    <property type="molecule type" value="Genomic_DNA"/>
</dbReference>
<feature type="domain" description="PLD phosphodiesterase" evidence="2">
    <location>
        <begin position="470"/>
        <end position="497"/>
    </location>
</feature>
<feature type="compositionally biased region" description="Basic and acidic residues" evidence="1">
    <location>
        <begin position="1"/>
        <end position="11"/>
    </location>
</feature>
<dbReference type="GO" id="GO:0030572">
    <property type="term" value="F:phosphatidyltransferase activity"/>
    <property type="evidence" value="ECO:0007669"/>
    <property type="project" value="UniProtKB-ARBA"/>
</dbReference>
<dbReference type="Proteomes" id="UP000308000">
    <property type="component" value="Unassembled WGS sequence"/>
</dbReference>
<organism evidence="3 4">
    <name type="scientific">Deinococcus metallilatus</name>
    <dbReference type="NCBI Taxonomy" id="1211322"/>
    <lineage>
        <taxon>Bacteria</taxon>
        <taxon>Thermotogati</taxon>
        <taxon>Deinococcota</taxon>
        <taxon>Deinococci</taxon>
        <taxon>Deinococcales</taxon>
        <taxon>Deinococcaceae</taxon>
        <taxon>Deinococcus</taxon>
    </lineage>
</organism>
<dbReference type="Gene3D" id="3.30.870.10">
    <property type="entry name" value="Endonuclease Chain A"/>
    <property type="match status" value="2"/>
</dbReference>
<evidence type="ECO:0000313" key="3">
    <source>
        <dbReference type="EMBL" id="TLK30730.1"/>
    </source>
</evidence>
<dbReference type="PANTHER" id="PTHR21248:SF22">
    <property type="entry name" value="PHOSPHOLIPASE D"/>
    <property type="match status" value="1"/>
</dbReference>
<evidence type="ECO:0000256" key="1">
    <source>
        <dbReference type="SAM" id="MobiDB-lite"/>
    </source>
</evidence>
<dbReference type="AlphaFoldDB" id="A0AAJ5K6B2"/>
<dbReference type="GO" id="GO:0032049">
    <property type="term" value="P:cardiolipin biosynthetic process"/>
    <property type="evidence" value="ECO:0007669"/>
    <property type="project" value="UniProtKB-ARBA"/>
</dbReference>
<dbReference type="Pfam" id="PF13091">
    <property type="entry name" value="PLDc_2"/>
    <property type="match status" value="1"/>
</dbReference>
<dbReference type="PANTHER" id="PTHR21248">
    <property type="entry name" value="CARDIOLIPIN SYNTHASE"/>
    <property type="match status" value="1"/>
</dbReference>
<feature type="region of interest" description="Disordered" evidence="1">
    <location>
        <begin position="541"/>
        <end position="561"/>
    </location>
</feature>
<reference evidence="3 4" key="1">
    <citation type="submission" date="2019-04" db="EMBL/GenBank/DDBJ databases">
        <title>Deinococcus metalilatus MA1002 mutant No.5.</title>
        <authorList>
            <person name="Park W."/>
            <person name="Park C."/>
        </authorList>
    </citation>
    <scope>NUCLEOTIDE SEQUENCE [LARGE SCALE GENOMIC DNA]</scope>
    <source>
        <strain evidence="3 4">MA1002-m5</strain>
    </source>
</reference>
<dbReference type="InterPro" id="IPR001736">
    <property type="entry name" value="PLipase_D/transphosphatidylase"/>
</dbReference>
<dbReference type="PROSITE" id="PS50035">
    <property type="entry name" value="PLD"/>
    <property type="match status" value="1"/>
</dbReference>
<gene>
    <name evidence="3" type="ORF">FCS05_02955</name>
</gene>
<feature type="compositionally biased region" description="Basic and acidic residues" evidence="1">
    <location>
        <begin position="550"/>
        <end position="561"/>
    </location>
</feature>
<evidence type="ECO:0000259" key="2">
    <source>
        <dbReference type="PROSITE" id="PS50035"/>
    </source>
</evidence>
<feature type="region of interest" description="Disordered" evidence="1">
    <location>
        <begin position="1"/>
        <end position="28"/>
    </location>
</feature>
<dbReference type="SUPFAM" id="SSF56024">
    <property type="entry name" value="Phospholipase D/nuclease"/>
    <property type="match status" value="2"/>
</dbReference>
<evidence type="ECO:0000313" key="4">
    <source>
        <dbReference type="Proteomes" id="UP000308000"/>
    </source>
</evidence>
<accession>A0AAJ5K6B2</accession>
<dbReference type="InterPro" id="IPR025202">
    <property type="entry name" value="PLD-like_dom"/>
</dbReference>
<sequence>MRRSGGREEFSRLNPGSVHPLQSSSPQKACPVPLTRSVAWGLAWLVLLLVPDARPGGWGLALAAGFEVAGPLPAPDTAALDGLGLNTCPVPQAPLDRLLFERTRGQGAALSCGNQVEGLLHFPNADPAYSAQPRRPGGAFDLLVDQLRRTRRELLIANMIWDDGPDAPGARVAQAIAALRRDVAAFPDRYPDGVTVRVMLGHSIRLGDLDPAANAYNAARHLLDAGVPLTRDPVPGWRLEIADYAYALPHNHMKLVVQDGERMLAGGYNVSFFHEPQTAPSGRGLDLTDLALWVRGPVARNALAAFRDGWTLSQRLTCRTPPLPATLRRECAFEVRAPLLPLGWAAPAPAAGTARVYPLYRRRGYQNADDTVSALFAAAGTSIDVMQSQVSGTLGCVGKLSEPGGCDPAFQLPVWRAAVRAIRERGVTLRLLLDYDPLLQAETLALLRGLQAELAPLGLQGRVQARWYGTSGGLHTKAALIDNQMLTVGSQNLHYSSFGPLGLGEYTLATSDAGAIDEYRRMFAFEWARARTIQAPWWLPADFRPSPSRPEPEPGDRPGGE</sequence>
<proteinExistence type="predicted"/>
<protein>
    <submittedName>
        <fullName evidence="3">Phospholipase</fullName>
    </submittedName>
</protein>